<sequence>MGQPEFDAYLTRELELAIDTVSARGAHVVLLTAPYTRRAKRPDGGLWPEDEPERVDAWNRLQQAVAARRSGRVSVVDLNRRVCPEGRFTSNAGNIRIRSDGLHPPRSAGLDRTLADSAAHQARHRGAGLTASPADRPELRPQAGRCEPAEELRVGRLGVRRLDCETLGQP</sequence>
<organism evidence="2 3">
    <name type="scientific">Micromonospora pisi</name>
    <dbReference type="NCBI Taxonomy" id="589240"/>
    <lineage>
        <taxon>Bacteria</taxon>
        <taxon>Bacillati</taxon>
        <taxon>Actinomycetota</taxon>
        <taxon>Actinomycetes</taxon>
        <taxon>Micromonosporales</taxon>
        <taxon>Micromonosporaceae</taxon>
        <taxon>Micromonospora</taxon>
    </lineage>
</organism>
<feature type="region of interest" description="Disordered" evidence="1">
    <location>
        <begin position="123"/>
        <end position="146"/>
    </location>
</feature>
<keyword evidence="3" id="KW-1185">Reference proteome</keyword>
<dbReference type="EMBL" id="RBKT01000001">
    <property type="protein sequence ID" value="RKR93010.1"/>
    <property type="molecule type" value="Genomic_DNA"/>
</dbReference>
<dbReference type="Proteomes" id="UP000277671">
    <property type="component" value="Unassembled WGS sequence"/>
</dbReference>
<proteinExistence type="predicted"/>
<dbReference type="InterPro" id="IPR036514">
    <property type="entry name" value="SGNH_hydro_sf"/>
</dbReference>
<name>A0A495JVN6_9ACTN</name>
<comment type="caution">
    <text evidence="2">The sequence shown here is derived from an EMBL/GenBank/DDBJ whole genome shotgun (WGS) entry which is preliminary data.</text>
</comment>
<evidence type="ECO:0000256" key="1">
    <source>
        <dbReference type="SAM" id="MobiDB-lite"/>
    </source>
</evidence>
<protein>
    <recommendedName>
        <fullName evidence="4">GDSL-like lipase/acylhydrolase family protein</fullName>
    </recommendedName>
</protein>
<accession>A0A495JVN6</accession>
<dbReference type="Gene3D" id="3.40.50.1110">
    <property type="entry name" value="SGNH hydrolase"/>
    <property type="match status" value="1"/>
</dbReference>
<evidence type="ECO:0000313" key="3">
    <source>
        <dbReference type="Proteomes" id="UP000277671"/>
    </source>
</evidence>
<evidence type="ECO:0000313" key="2">
    <source>
        <dbReference type="EMBL" id="RKR93010.1"/>
    </source>
</evidence>
<evidence type="ECO:0008006" key="4">
    <source>
        <dbReference type="Google" id="ProtNLM"/>
    </source>
</evidence>
<dbReference type="SUPFAM" id="SSF52266">
    <property type="entry name" value="SGNH hydrolase"/>
    <property type="match status" value="1"/>
</dbReference>
<reference evidence="2 3" key="1">
    <citation type="submission" date="2018-10" db="EMBL/GenBank/DDBJ databases">
        <title>Sequencing the genomes of 1000 actinobacteria strains.</title>
        <authorList>
            <person name="Klenk H.-P."/>
        </authorList>
    </citation>
    <scope>NUCLEOTIDE SEQUENCE [LARGE SCALE GENOMIC DNA]</scope>
    <source>
        <strain evidence="2 3">DSM 45175</strain>
    </source>
</reference>
<dbReference type="AlphaFoldDB" id="A0A495JVN6"/>
<gene>
    <name evidence="2" type="ORF">BDK92_7510</name>
</gene>